<accession>F7R1J9</accession>
<proteinExistence type="predicted"/>
<evidence type="ECO:0000313" key="1">
    <source>
        <dbReference type="EMBL" id="EGM51260.1"/>
    </source>
</evidence>
<sequence>MHSSASTAGLKARTNNYLEPEKISVPFFVLNDNRMW</sequence>
<comment type="caution">
    <text evidence="1">The sequence shown here is derived from an EMBL/GenBank/DDBJ whole genome shotgun (WGS) entry which is preliminary data.</text>
</comment>
<dbReference type="EMBL" id="AFOJ01000006">
    <property type="protein sequence ID" value="EGM51260.1"/>
    <property type="molecule type" value="Genomic_DNA"/>
</dbReference>
<evidence type="ECO:0000313" key="2">
    <source>
        <dbReference type="Proteomes" id="UP000002971"/>
    </source>
</evidence>
<protein>
    <submittedName>
        <fullName evidence="1">Uncharacterized protein</fullName>
    </submittedName>
</protein>
<organism evidence="1 2">
    <name type="scientific">Ligilactobacillus ruminis SPM0211</name>
    <dbReference type="NCBI Taxonomy" id="1040964"/>
    <lineage>
        <taxon>Bacteria</taxon>
        <taxon>Bacillati</taxon>
        <taxon>Bacillota</taxon>
        <taxon>Bacilli</taxon>
        <taxon>Lactobacillales</taxon>
        <taxon>Lactobacillaceae</taxon>
        <taxon>Ligilactobacillus</taxon>
    </lineage>
</organism>
<name>F7R1J9_9LACO</name>
<dbReference type="AlphaFoldDB" id="F7R1J9"/>
<gene>
    <name evidence="1" type="ORF">LRU_01572</name>
</gene>
<dbReference type="Proteomes" id="UP000002971">
    <property type="component" value="Unassembled WGS sequence"/>
</dbReference>
<reference evidence="1 2" key="1">
    <citation type="journal article" date="2011" name="J. Bacteriol.">
        <title>Genome Sequence of Lactobacillus ruminis SPM0211, Isolated from a Fecal Sample from a Healthy Korean.</title>
        <authorList>
            <person name="Lee S."/>
            <person name="Cho Y.J."/>
            <person name="Lee A.H."/>
            <person name="Chun J."/>
            <person name="Ha N.J."/>
            <person name="Ko G."/>
        </authorList>
    </citation>
    <scope>NUCLEOTIDE SEQUENCE [LARGE SCALE GENOMIC DNA]</scope>
    <source>
        <strain evidence="1 2">SPM0211</strain>
    </source>
</reference>